<organism evidence="11 12">
    <name type="scientific">Acidimicrobiia bacterium BACL6 MAG-120924-bin43</name>
    <dbReference type="NCBI Taxonomy" id="1655583"/>
    <lineage>
        <taxon>Bacteria</taxon>
        <taxon>Bacillati</taxon>
        <taxon>Actinomycetota</taxon>
        <taxon>Acidimicrobiia</taxon>
        <taxon>acIV cluster</taxon>
    </lineage>
</organism>
<gene>
    <name evidence="8" type="primary">aroE</name>
    <name evidence="11" type="ORF">ABR75_01365</name>
</gene>
<dbReference type="EC" id="1.1.1.25" evidence="2 8"/>
<comment type="caution">
    <text evidence="11">The sequence shown here is derived from an EMBL/GenBank/DDBJ whole genome shotgun (WGS) entry which is preliminary data.</text>
</comment>
<reference evidence="11 12" key="1">
    <citation type="submission" date="2015-10" db="EMBL/GenBank/DDBJ databases">
        <title>Metagenome-Assembled Genomes uncover a global brackish microbiome.</title>
        <authorList>
            <person name="Hugerth L.W."/>
            <person name="Larsson J."/>
            <person name="Alneberg J."/>
            <person name="Lindh M.V."/>
            <person name="Legrand C."/>
            <person name="Pinhassi J."/>
            <person name="Andersson A.F."/>
        </authorList>
    </citation>
    <scope>NUCLEOTIDE SEQUENCE [LARGE SCALE GENOMIC DNA]</scope>
    <source>
        <strain evidence="11">BACL6 MAG-120924-bin43</strain>
    </source>
</reference>
<dbReference type="Pfam" id="PF01488">
    <property type="entry name" value="Shikimate_DH"/>
    <property type="match status" value="1"/>
</dbReference>
<evidence type="ECO:0000313" key="11">
    <source>
        <dbReference type="EMBL" id="KRO49098.1"/>
    </source>
</evidence>
<comment type="function">
    <text evidence="8">Involved in the biosynthesis of the chorismate, which leads to the biosynthesis of aromatic amino acids. Catalyzes the reversible NADPH linked reduction of 3-dehydroshikimate (DHSA) to yield shikimate (SA).</text>
</comment>
<keyword evidence="5 8" id="KW-0560">Oxidoreductase</keyword>
<evidence type="ECO:0000313" key="12">
    <source>
        <dbReference type="Proteomes" id="UP000051017"/>
    </source>
</evidence>
<dbReference type="Gene3D" id="3.40.50.10860">
    <property type="entry name" value="Leucine Dehydrogenase, chain A, domain 1"/>
    <property type="match status" value="1"/>
</dbReference>
<feature type="binding site" evidence="8">
    <location>
        <position position="86"/>
    </location>
    <ligand>
        <name>NADP(+)</name>
        <dbReference type="ChEBI" id="CHEBI:58349"/>
    </ligand>
</feature>
<comment type="catalytic activity">
    <reaction evidence="7 8">
        <text>shikimate + NADP(+) = 3-dehydroshikimate + NADPH + H(+)</text>
        <dbReference type="Rhea" id="RHEA:17737"/>
        <dbReference type="ChEBI" id="CHEBI:15378"/>
        <dbReference type="ChEBI" id="CHEBI:16630"/>
        <dbReference type="ChEBI" id="CHEBI:36208"/>
        <dbReference type="ChEBI" id="CHEBI:57783"/>
        <dbReference type="ChEBI" id="CHEBI:58349"/>
        <dbReference type="EC" id="1.1.1.25"/>
    </reaction>
</comment>
<evidence type="ECO:0000256" key="5">
    <source>
        <dbReference type="ARBA" id="ARBA00023002"/>
    </source>
</evidence>
<feature type="binding site" evidence="8">
    <location>
        <begin position="158"/>
        <end position="163"/>
    </location>
    <ligand>
        <name>NADP(+)</name>
        <dbReference type="ChEBI" id="CHEBI:58349"/>
    </ligand>
</feature>
<evidence type="ECO:0000256" key="8">
    <source>
        <dbReference type="HAMAP-Rule" id="MF_00222"/>
    </source>
</evidence>
<feature type="binding site" evidence="8">
    <location>
        <position position="110"/>
    </location>
    <ligand>
        <name>shikimate</name>
        <dbReference type="ChEBI" id="CHEBI:36208"/>
    </ligand>
</feature>
<feature type="active site" description="Proton acceptor" evidence="8">
    <location>
        <position position="67"/>
    </location>
</feature>
<dbReference type="GO" id="GO:0009423">
    <property type="term" value="P:chorismate biosynthetic process"/>
    <property type="evidence" value="ECO:0007669"/>
    <property type="project" value="UniProtKB-UniRule"/>
</dbReference>
<evidence type="ECO:0000256" key="7">
    <source>
        <dbReference type="ARBA" id="ARBA00049442"/>
    </source>
</evidence>
<comment type="subunit">
    <text evidence="8">Homodimer.</text>
</comment>
<dbReference type="HAMAP" id="MF_00222">
    <property type="entry name" value="Shikimate_DH_AroE"/>
    <property type="match status" value="1"/>
</dbReference>
<dbReference type="Gene3D" id="3.40.50.720">
    <property type="entry name" value="NAD(P)-binding Rossmann-like Domain"/>
    <property type="match status" value="1"/>
</dbReference>
<dbReference type="PANTHER" id="PTHR21089">
    <property type="entry name" value="SHIKIMATE DEHYDROGENASE"/>
    <property type="match status" value="1"/>
</dbReference>
<evidence type="ECO:0000256" key="2">
    <source>
        <dbReference type="ARBA" id="ARBA00012962"/>
    </source>
</evidence>
<dbReference type="InterPro" id="IPR011342">
    <property type="entry name" value="Shikimate_DH"/>
</dbReference>
<evidence type="ECO:0000256" key="3">
    <source>
        <dbReference type="ARBA" id="ARBA00022605"/>
    </source>
</evidence>
<dbReference type="GO" id="GO:0019632">
    <property type="term" value="P:shikimate metabolic process"/>
    <property type="evidence" value="ECO:0007669"/>
    <property type="project" value="InterPro"/>
</dbReference>
<dbReference type="SUPFAM" id="SSF53223">
    <property type="entry name" value="Aminoacid dehydrogenase-like, N-terminal domain"/>
    <property type="match status" value="1"/>
</dbReference>
<protein>
    <recommendedName>
        <fullName evidence="2 8">Shikimate dehydrogenase (NADP(+))</fullName>
        <shortName evidence="8">SDH</shortName>
        <ecNumber evidence="2 8">1.1.1.25</ecNumber>
    </recommendedName>
</protein>
<dbReference type="InterPro" id="IPR006151">
    <property type="entry name" value="Shikm_DH/Glu-tRNA_Rdtase"/>
</dbReference>
<comment type="pathway">
    <text evidence="1 8">Metabolic intermediate biosynthesis; chorismate biosynthesis; chorismate from D-erythrose 4-phosphate and phosphoenolpyruvate: step 4/7.</text>
</comment>
<dbReference type="GO" id="GO:0008652">
    <property type="term" value="P:amino acid biosynthetic process"/>
    <property type="evidence" value="ECO:0007669"/>
    <property type="project" value="UniProtKB-KW"/>
</dbReference>
<name>A0A0R2QMH0_9ACTN</name>
<keyword evidence="4 8" id="KW-0521">NADP</keyword>
<dbReference type="SUPFAM" id="SSF51735">
    <property type="entry name" value="NAD(P)-binding Rossmann-fold domains"/>
    <property type="match status" value="1"/>
</dbReference>
<dbReference type="AlphaFoldDB" id="A0A0R2QMH0"/>
<dbReference type="InterPro" id="IPR036291">
    <property type="entry name" value="NAD(P)-bd_dom_sf"/>
</dbReference>
<comment type="similarity">
    <text evidence="8">Belongs to the shikimate dehydrogenase family.</text>
</comment>
<evidence type="ECO:0000259" key="10">
    <source>
        <dbReference type="Pfam" id="PF08501"/>
    </source>
</evidence>
<feature type="binding site" evidence="8">
    <location>
        <begin position="16"/>
        <end position="18"/>
    </location>
    <ligand>
        <name>shikimate</name>
        <dbReference type="ChEBI" id="CHEBI:36208"/>
    </ligand>
</feature>
<dbReference type="InterPro" id="IPR022893">
    <property type="entry name" value="Shikimate_DH_fam"/>
</dbReference>
<keyword evidence="6 8" id="KW-0057">Aromatic amino acid biosynthesis</keyword>
<feature type="binding site" evidence="8">
    <location>
        <position position="95"/>
    </location>
    <ligand>
        <name>shikimate</name>
        <dbReference type="ChEBI" id="CHEBI:36208"/>
    </ligand>
</feature>
<keyword evidence="3 8" id="KW-0028">Amino-acid biosynthesis</keyword>
<evidence type="ECO:0000256" key="1">
    <source>
        <dbReference type="ARBA" id="ARBA00004871"/>
    </source>
</evidence>
<evidence type="ECO:0000256" key="6">
    <source>
        <dbReference type="ARBA" id="ARBA00023141"/>
    </source>
</evidence>
<dbReference type="EMBL" id="LIBJ01000041">
    <property type="protein sequence ID" value="KRO49098.1"/>
    <property type="molecule type" value="Genomic_DNA"/>
</dbReference>
<dbReference type="GO" id="GO:0050661">
    <property type="term" value="F:NADP binding"/>
    <property type="evidence" value="ECO:0007669"/>
    <property type="project" value="InterPro"/>
</dbReference>
<proteinExistence type="inferred from homology"/>
<feature type="binding site" evidence="8">
    <location>
        <position position="63"/>
    </location>
    <ligand>
        <name>shikimate</name>
        <dbReference type="ChEBI" id="CHEBI:36208"/>
    </ligand>
</feature>
<feature type="binding site" evidence="8">
    <location>
        <position position="219"/>
    </location>
    <ligand>
        <name>shikimate</name>
        <dbReference type="ChEBI" id="CHEBI:36208"/>
    </ligand>
</feature>
<evidence type="ECO:0000259" key="9">
    <source>
        <dbReference type="Pfam" id="PF01488"/>
    </source>
</evidence>
<dbReference type="InterPro" id="IPR046346">
    <property type="entry name" value="Aminoacid_DH-like_N_sf"/>
</dbReference>
<dbReference type="GO" id="GO:0004764">
    <property type="term" value="F:shikimate 3-dehydrogenase (NADP+) activity"/>
    <property type="evidence" value="ECO:0007669"/>
    <property type="project" value="UniProtKB-UniRule"/>
</dbReference>
<feature type="binding site" evidence="8">
    <location>
        <position position="217"/>
    </location>
    <ligand>
        <name>NADP(+)</name>
        <dbReference type="ChEBI" id="CHEBI:58349"/>
    </ligand>
</feature>
<dbReference type="NCBIfam" id="TIGR00507">
    <property type="entry name" value="aroE"/>
    <property type="match status" value="1"/>
</dbReference>
<dbReference type="UniPathway" id="UPA00053">
    <property type="reaction ID" value="UER00087"/>
</dbReference>
<evidence type="ECO:0000256" key="4">
    <source>
        <dbReference type="ARBA" id="ARBA00022857"/>
    </source>
</evidence>
<feature type="binding site" evidence="8">
    <location>
        <position position="240"/>
    </location>
    <ligand>
        <name>NADP(+)</name>
        <dbReference type="ChEBI" id="CHEBI:58349"/>
    </ligand>
</feature>
<comment type="caution">
    <text evidence="8">Lacks conserved residue(s) required for the propagation of feature annotation.</text>
</comment>
<feature type="domain" description="Shikimate dehydrogenase substrate binding N-terminal" evidence="10">
    <location>
        <begin position="8"/>
        <end position="97"/>
    </location>
</feature>
<sequence>MTLAIAAIIGYPVAQSLSPAMHNAVFQHRKLDWEYVAMEVPEDALSGVLQTLAGKGIKALSVTMPHKEAVFEILAETSSSLGEVDESAKSARSVNTITVRDGRLIGSNTDGDGCCNAIVQANLDIVESRVVVVGAGGTARAIVAALARRGASDIAVINRTESRAHDVVACASVARVGTVEDIANANILINATSVGMGGQETPVDAVRLHSSLLVLDAVYHPLETTLLRDARQAGAKTVDGLWMLVHQGALQQLAWFKEIGDVQLMRQAALDELAQRALYNPN</sequence>
<dbReference type="Pfam" id="PF08501">
    <property type="entry name" value="Shikimate_dh_N"/>
    <property type="match status" value="1"/>
</dbReference>
<dbReference type="Proteomes" id="UP000051017">
    <property type="component" value="Unassembled WGS sequence"/>
</dbReference>
<accession>A0A0R2QMH0</accession>
<dbReference type="CDD" id="cd01065">
    <property type="entry name" value="NAD_bind_Shikimate_DH"/>
    <property type="match status" value="1"/>
</dbReference>
<dbReference type="InterPro" id="IPR013708">
    <property type="entry name" value="Shikimate_DH-bd_N"/>
</dbReference>
<dbReference type="PANTHER" id="PTHR21089:SF1">
    <property type="entry name" value="BIFUNCTIONAL 3-DEHYDROQUINATE DEHYDRATASE_SHIKIMATE DEHYDROGENASE, CHLOROPLASTIC"/>
    <property type="match status" value="1"/>
</dbReference>
<feature type="domain" description="Quinate/shikimate 5-dehydrogenase/glutamyl-tRNA reductase" evidence="9">
    <location>
        <begin position="124"/>
        <end position="193"/>
    </location>
</feature>
<dbReference type="GO" id="GO:0009073">
    <property type="term" value="P:aromatic amino acid family biosynthetic process"/>
    <property type="evidence" value="ECO:0007669"/>
    <property type="project" value="UniProtKB-KW"/>
</dbReference>
<feature type="binding site" evidence="8">
    <location>
        <position position="247"/>
    </location>
    <ligand>
        <name>shikimate</name>
        <dbReference type="ChEBI" id="CHEBI:36208"/>
    </ligand>
</feature>